<protein>
    <recommendedName>
        <fullName evidence="3">methylated-DNA--[protein]-cysteine S-methyltransferase</fullName>
        <ecNumber evidence="3">2.1.1.63</ecNumber>
    </recommendedName>
</protein>
<gene>
    <name evidence="10" type="ORF">SAMN06265221_104325</name>
</gene>
<dbReference type="InterPro" id="IPR036217">
    <property type="entry name" value="MethylDNA_cys_MeTrfase_DNAb"/>
</dbReference>
<evidence type="ECO:0000256" key="7">
    <source>
        <dbReference type="ARBA" id="ARBA00023204"/>
    </source>
</evidence>
<evidence type="ECO:0000256" key="2">
    <source>
        <dbReference type="ARBA" id="ARBA00008711"/>
    </source>
</evidence>
<dbReference type="Pfam" id="PF01035">
    <property type="entry name" value="DNA_binding_1"/>
    <property type="match status" value="1"/>
</dbReference>
<dbReference type="EC" id="2.1.1.63" evidence="3"/>
<comment type="catalytic activity">
    <reaction evidence="8">
        <text>a 6-O-methyl-2'-deoxyguanosine in DNA + L-cysteinyl-[protein] = S-methyl-L-cysteinyl-[protein] + a 2'-deoxyguanosine in DNA</text>
        <dbReference type="Rhea" id="RHEA:24000"/>
        <dbReference type="Rhea" id="RHEA-COMP:10131"/>
        <dbReference type="Rhea" id="RHEA-COMP:10132"/>
        <dbReference type="Rhea" id="RHEA-COMP:11367"/>
        <dbReference type="Rhea" id="RHEA-COMP:11368"/>
        <dbReference type="ChEBI" id="CHEBI:29950"/>
        <dbReference type="ChEBI" id="CHEBI:82612"/>
        <dbReference type="ChEBI" id="CHEBI:85445"/>
        <dbReference type="ChEBI" id="CHEBI:85448"/>
        <dbReference type="EC" id="2.1.1.63"/>
    </reaction>
</comment>
<sequence length="199" mass="20670">MTQIAMSFGETGPSGLNVTVTAMPGDDAGAVLCHGTFPSPIGTLVALGADGALWGLGIAGDMTPAKVLTDLAIRWPRARLVDNPKALTPAIDTLLTGHGDVTVRLVGTEFQMLVWRALLNIPLGELISYAGLAQRIGRPKALRAIGTAVGQNPVSWIVPCHRVTRSGGGIGGYHWGEAVKHALLTREGASIAPRPIAAM</sequence>
<evidence type="ECO:0000313" key="10">
    <source>
        <dbReference type="EMBL" id="SMO58874.1"/>
    </source>
</evidence>
<dbReference type="PANTHER" id="PTHR10815:SF13">
    <property type="entry name" value="METHYLATED-DNA--PROTEIN-CYSTEINE METHYLTRANSFERASE"/>
    <property type="match status" value="1"/>
</dbReference>
<evidence type="ECO:0000256" key="6">
    <source>
        <dbReference type="ARBA" id="ARBA00022763"/>
    </source>
</evidence>
<dbReference type="InterPro" id="IPR036631">
    <property type="entry name" value="MGMT_N_sf"/>
</dbReference>
<name>A0A521CHG9_9RHOB</name>
<keyword evidence="11" id="KW-1185">Reference proteome</keyword>
<organism evidence="10 11">
    <name type="scientific">Paracoccus laeviglucosivorans</name>
    <dbReference type="NCBI Taxonomy" id="1197861"/>
    <lineage>
        <taxon>Bacteria</taxon>
        <taxon>Pseudomonadati</taxon>
        <taxon>Pseudomonadota</taxon>
        <taxon>Alphaproteobacteria</taxon>
        <taxon>Rhodobacterales</taxon>
        <taxon>Paracoccaceae</taxon>
        <taxon>Paracoccus</taxon>
    </lineage>
</organism>
<dbReference type="Proteomes" id="UP000319014">
    <property type="component" value="Unassembled WGS sequence"/>
</dbReference>
<dbReference type="Gene3D" id="1.10.10.10">
    <property type="entry name" value="Winged helix-like DNA-binding domain superfamily/Winged helix DNA-binding domain"/>
    <property type="match status" value="1"/>
</dbReference>
<dbReference type="InterPro" id="IPR014048">
    <property type="entry name" value="MethylDNA_cys_MeTrfase_DNA-bd"/>
</dbReference>
<evidence type="ECO:0000313" key="11">
    <source>
        <dbReference type="Proteomes" id="UP000319014"/>
    </source>
</evidence>
<keyword evidence="4 10" id="KW-0489">Methyltransferase</keyword>
<dbReference type="GO" id="GO:0032259">
    <property type="term" value="P:methylation"/>
    <property type="evidence" value="ECO:0007669"/>
    <property type="project" value="UniProtKB-KW"/>
</dbReference>
<dbReference type="GO" id="GO:0006281">
    <property type="term" value="P:DNA repair"/>
    <property type="evidence" value="ECO:0007669"/>
    <property type="project" value="UniProtKB-KW"/>
</dbReference>
<comment type="similarity">
    <text evidence="2">Belongs to the MGMT family.</text>
</comment>
<keyword evidence="7" id="KW-0234">DNA repair</keyword>
<dbReference type="PANTHER" id="PTHR10815">
    <property type="entry name" value="METHYLATED-DNA--PROTEIN-CYSTEINE METHYLTRANSFERASE"/>
    <property type="match status" value="1"/>
</dbReference>
<dbReference type="CDD" id="cd06445">
    <property type="entry name" value="ATase"/>
    <property type="match status" value="1"/>
</dbReference>
<keyword evidence="5 10" id="KW-0808">Transferase</keyword>
<proteinExistence type="inferred from homology"/>
<evidence type="ECO:0000259" key="9">
    <source>
        <dbReference type="Pfam" id="PF01035"/>
    </source>
</evidence>
<dbReference type="NCBIfam" id="TIGR00589">
    <property type="entry name" value="ogt"/>
    <property type="match status" value="1"/>
</dbReference>
<evidence type="ECO:0000256" key="3">
    <source>
        <dbReference type="ARBA" id="ARBA00011918"/>
    </source>
</evidence>
<dbReference type="GO" id="GO:0003908">
    <property type="term" value="F:methylated-DNA-[protein]-cysteine S-methyltransferase activity"/>
    <property type="evidence" value="ECO:0007669"/>
    <property type="project" value="UniProtKB-EC"/>
</dbReference>
<evidence type="ECO:0000256" key="8">
    <source>
        <dbReference type="ARBA" id="ARBA00049348"/>
    </source>
</evidence>
<dbReference type="FunFam" id="1.10.10.10:FF:000214">
    <property type="entry name" value="Methylated-DNA--protein-cysteine methyltransferase"/>
    <property type="match status" value="1"/>
</dbReference>
<accession>A0A521CHG9</accession>
<comment type="catalytic activity">
    <reaction evidence="1">
        <text>a 4-O-methyl-thymidine in DNA + L-cysteinyl-[protein] = a thymidine in DNA + S-methyl-L-cysteinyl-[protein]</text>
        <dbReference type="Rhea" id="RHEA:53428"/>
        <dbReference type="Rhea" id="RHEA-COMP:10131"/>
        <dbReference type="Rhea" id="RHEA-COMP:10132"/>
        <dbReference type="Rhea" id="RHEA-COMP:13555"/>
        <dbReference type="Rhea" id="RHEA-COMP:13556"/>
        <dbReference type="ChEBI" id="CHEBI:29950"/>
        <dbReference type="ChEBI" id="CHEBI:82612"/>
        <dbReference type="ChEBI" id="CHEBI:137386"/>
        <dbReference type="ChEBI" id="CHEBI:137387"/>
        <dbReference type="EC" id="2.1.1.63"/>
    </reaction>
</comment>
<evidence type="ECO:0000256" key="1">
    <source>
        <dbReference type="ARBA" id="ARBA00001286"/>
    </source>
</evidence>
<evidence type="ECO:0000256" key="5">
    <source>
        <dbReference type="ARBA" id="ARBA00022679"/>
    </source>
</evidence>
<feature type="domain" description="Methylated-DNA-[protein]-cysteine S-methyltransferase DNA binding" evidence="9">
    <location>
        <begin position="109"/>
        <end position="189"/>
    </location>
</feature>
<dbReference type="OrthoDB" id="9802228at2"/>
<keyword evidence="6" id="KW-0227">DNA damage</keyword>
<dbReference type="SUPFAM" id="SSF53155">
    <property type="entry name" value="Methylated DNA-protein cysteine methyltransferase domain"/>
    <property type="match status" value="1"/>
</dbReference>
<dbReference type="EMBL" id="FXTK01000004">
    <property type="protein sequence ID" value="SMO58874.1"/>
    <property type="molecule type" value="Genomic_DNA"/>
</dbReference>
<reference evidence="10 11" key="1">
    <citation type="submission" date="2017-05" db="EMBL/GenBank/DDBJ databases">
        <authorList>
            <person name="Varghese N."/>
            <person name="Submissions S."/>
        </authorList>
    </citation>
    <scope>NUCLEOTIDE SEQUENCE [LARGE SCALE GENOMIC DNA]</scope>
    <source>
        <strain evidence="10 11">DSM 100094</strain>
    </source>
</reference>
<dbReference type="RefSeq" id="WP_142662520.1">
    <property type="nucleotide sequence ID" value="NZ_FXTK01000004.1"/>
</dbReference>
<evidence type="ECO:0000256" key="4">
    <source>
        <dbReference type="ARBA" id="ARBA00022603"/>
    </source>
</evidence>
<dbReference type="SUPFAM" id="SSF46767">
    <property type="entry name" value="Methylated DNA-protein cysteine methyltransferase, C-terminal domain"/>
    <property type="match status" value="1"/>
</dbReference>
<dbReference type="AlphaFoldDB" id="A0A521CHG9"/>
<dbReference type="InterPro" id="IPR036388">
    <property type="entry name" value="WH-like_DNA-bd_sf"/>
</dbReference>